<keyword evidence="3" id="KW-0633">Potassium transport</keyword>
<keyword evidence="2" id="KW-0813">Transport</keyword>
<keyword evidence="10" id="KW-0407">Ion channel</keyword>
<evidence type="ECO:0000256" key="5">
    <source>
        <dbReference type="ARBA" id="ARBA00022826"/>
    </source>
</evidence>
<protein>
    <recommendedName>
        <fullName evidence="12">RCK N-terminal domain-containing protein</fullName>
    </recommendedName>
</protein>
<evidence type="ECO:0000256" key="11">
    <source>
        <dbReference type="SAM" id="MobiDB-lite"/>
    </source>
</evidence>
<dbReference type="GO" id="GO:0016020">
    <property type="term" value="C:membrane"/>
    <property type="evidence" value="ECO:0007669"/>
    <property type="project" value="UniProtKB-SubCell"/>
</dbReference>
<comment type="subcellular location">
    <subcellularLocation>
        <location evidence="1">Membrane</location>
        <topology evidence="1">Multi-pass membrane protein</topology>
    </subcellularLocation>
</comment>
<evidence type="ECO:0000313" key="14">
    <source>
        <dbReference type="Proteomes" id="UP000243217"/>
    </source>
</evidence>
<evidence type="ECO:0000256" key="7">
    <source>
        <dbReference type="ARBA" id="ARBA00022989"/>
    </source>
</evidence>
<dbReference type="Pfam" id="PF22614">
    <property type="entry name" value="Slo-like_RCK"/>
    <property type="match status" value="1"/>
</dbReference>
<dbReference type="GO" id="GO:0005267">
    <property type="term" value="F:potassium channel activity"/>
    <property type="evidence" value="ECO:0007669"/>
    <property type="project" value="UniProtKB-KW"/>
</dbReference>
<evidence type="ECO:0000313" key="13">
    <source>
        <dbReference type="EMBL" id="OQR95705.1"/>
    </source>
</evidence>
<dbReference type="InterPro" id="IPR047871">
    <property type="entry name" value="K_chnl_Slo-like"/>
</dbReference>
<keyword evidence="6" id="KW-0630">Potassium</keyword>
<dbReference type="AlphaFoldDB" id="A0A1V9ZCH8"/>
<dbReference type="PANTHER" id="PTHR10027">
    <property type="entry name" value="CALCIUM-ACTIVATED POTASSIUM CHANNEL ALPHA CHAIN"/>
    <property type="match status" value="1"/>
</dbReference>
<accession>A0A1V9ZCH8</accession>
<gene>
    <name evidence="13" type="ORF">THRCLA_07640</name>
</gene>
<keyword evidence="14" id="KW-1185">Reference proteome</keyword>
<comment type="caution">
    <text evidence="13">The sequence shown here is derived from an EMBL/GenBank/DDBJ whole genome shotgun (WGS) entry which is preliminary data.</text>
</comment>
<organism evidence="13 14">
    <name type="scientific">Thraustotheca clavata</name>
    <dbReference type="NCBI Taxonomy" id="74557"/>
    <lineage>
        <taxon>Eukaryota</taxon>
        <taxon>Sar</taxon>
        <taxon>Stramenopiles</taxon>
        <taxon>Oomycota</taxon>
        <taxon>Saprolegniomycetes</taxon>
        <taxon>Saprolegniales</taxon>
        <taxon>Achlyaceae</taxon>
        <taxon>Thraustotheca</taxon>
    </lineage>
</organism>
<dbReference type="PANTHER" id="PTHR10027:SF10">
    <property type="entry name" value="SLOWPOKE 2, ISOFORM D"/>
    <property type="match status" value="1"/>
</dbReference>
<keyword evidence="5" id="KW-0631">Potassium channel</keyword>
<keyword evidence="7" id="KW-1133">Transmembrane helix</keyword>
<dbReference type="Gene3D" id="3.40.50.720">
    <property type="entry name" value="NAD(P)-binding Rossmann-like Domain"/>
    <property type="match status" value="1"/>
</dbReference>
<evidence type="ECO:0000256" key="1">
    <source>
        <dbReference type="ARBA" id="ARBA00004141"/>
    </source>
</evidence>
<evidence type="ECO:0000259" key="12">
    <source>
        <dbReference type="Pfam" id="PF22614"/>
    </source>
</evidence>
<sequence>MLSNYDMICQAWNLTTFSTKIKSVARESRLTLIAKQDYIRVSLTRTTSSLALTNLRRTSSLYVQPKAERSRRQSNSTHVIPTNTNSEETSSRRPTLVHAELVSQRLASIGAMQVVEDSGTGPYFSETTANYRAYKKYTAFLDSPVPSDLENHIILCGMPNLLHDFIAPLRQIRHSGGSVYNGTHHLDNTPIVIISNMSLTQKQYACISCFDNIYFVQGSPLSIAILNRANTTKGKSVVILRTCCAESLNTTSNANELIDQNMIDTDAITVHRFISDICEMNKDPNATKPTILIELSRPNSLRFLHDPQLNVKADHKDTIRLLTKCVISCADDPLDNICHPLYAAGKVFISTSLDALFGICNKYGSIVDIIHLLVLGEPRSHDAFHHGRAFDQIDIPTIMWGRPYAACFEELLLHHNILCVGLYRSRKDDTNFVFVNPEPQVILDKRDNLEDKFRFCIRSITLRFQGQSTKLSWYEGTADSTVERSVKVLLQLPEDSRLLLKDEDGDTVPIAACLPSATYTVLDYSSNEAVAESPPPLLPLLPAKRRRTCSISSIVACFVQAFTVAISHDDVVNFVPNYGDLALHNLYWRVVPEKHHPNDATSFYKIASSSIVLDRQRAIRYYLIPPKEYCQLPPSGKGPILRAYLSPQDPEARKKLSPLSYQIDTSVDTLMDQYLQFLKNFTPISKATFIKHQPKSTNEALTAL</sequence>
<keyword evidence="4" id="KW-0812">Transmembrane</keyword>
<dbReference type="OrthoDB" id="10035564at2759"/>
<dbReference type="Proteomes" id="UP000243217">
    <property type="component" value="Unassembled WGS sequence"/>
</dbReference>
<feature type="compositionally biased region" description="Polar residues" evidence="11">
    <location>
        <begin position="73"/>
        <end position="88"/>
    </location>
</feature>
<dbReference type="EMBL" id="JNBS01002055">
    <property type="protein sequence ID" value="OQR95705.1"/>
    <property type="molecule type" value="Genomic_DNA"/>
</dbReference>
<proteinExistence type="predicted"/>
<reference evidence="13 14" key="1">
    <citation type="journal article" date="2014" name="Genome Biol. Evol.">
        <title>The secreted proteins of Achlya hypogyna and Thraustotheca clavata identify the ancestral oomycete secretome and reveal gene acquisitions by horizontal gene transfer.</title>
        <authorList>
            <person name="Misner I."/>
            <person name="Blouin N."/>
            <person name="Leonard G."/>
            <person name="Richards T.A."/>
            <person name="Lane C.E."/>
        </authorList>
    </citation>
    <scope>NUCLEOTIDE SEQUENCE [LARGE SCALE GENOMIC DNA]</scope>
    <source>
        <strain evidence="13 14">ATCC 34112</strain>
    </source>
</reference>
<keyword evidence="8" id="KW-0406">Ion transport</keyword>
<evidence type="ECO:0000256" key="4">
    <source>
        <dbReference type="ARBA" id="ARBA00022692"/>
    </source>
</evidence>
<evidence type="ECO:0000256" key="8">
    <source>
        <dbReference type="ARBA" id="ARBA00023065"/>
    </source>
</evidence>
<dbReference type="InterPro" id="IPR003148">
    <property type="entry name" value="RCK_N"/>
</dbReference>
<keyword evidence="9" id="KW-0472">Membrane</keyword>
<feature type="region of interest" description="Disordered" evidence="11">
    <location>
        <begin position="63"/>
        <end position="94"/>
    </location>
</feature>
<name>A0A1V9ZCH8_9STRA</name>
<evidence type="ECO:0000256" key="3">
    <source>
        <dbReference type="ARBA" id="ARBA00022538"/>
    </source>
</evidence>
<evidence type="ECO:0000256" key="6">
    <source>
        <dbReference type="ARBA" id="ARBA00022958"/>
    </source>
</evidence>
<evidence type="ECO:0000256" key="9">
    <source>
        <dbReference type="ARBA" id="ARBA00023136"/>
    </source>
</evidence>
<evidence type="ECO:0000256" key="10">
    <source>
        <dbReference type="ARBA" id="ARBA00023303"/>
    </source>
</evidence>
<feature type="domain" description="RCK N-terminal" evidence="12">
    <location>
        <begin position="149"/>
        <end position="277"/>
    </location>
</feature>
<evidence type="ECO:0000256" key="2">
    <source>
        <dbReference type="ARBA" id="ARBA00022448"/>
    </source>
</evidence>